<evidence type="ECO:0000313" key="3">
    <source>
        <dbReference type="EMBL" id="DAD69907.1"/>
    </source>
</evidence>
<feature type="domain" description="HTH cro/C1-type" evidence="2">
    <location>
        <begin position="7"/>
        <end position="62"/>
    </location>
</feature>
<sequence>MTTAERIKQRRKDLGLRAEDVAERIGVSRSTMFRYENGEIEKLPINHLVPIAKALHTSVDYLMGWTEDKKEPIPMDEDRLDQEFVRLFEQLGNEQKDLIVRAMKGILSEQ</sequence>
<protein>
    <submittedName>
        <fullName evidence="3">Helix-turn-helix domain protein</fullName>
    </submittedName>
</protein>
<dbReference type="SUPFAM" id="SSF47413">
    <property type="entry name" value="lambda repressor-like DNA-binding domains"/>
    <property type="match status" value="1"/>
</dbReference>
<dbReference type="GO" id="GO:0003677">
    <property type="term" value="F:DNA binding"/>
    <property type="evidence" value="ECO:0007669"/>
    <property type="project" value="UniProtKB-KW"/>
</dbReference>
<evidence type="ECO:0000259" key="2">
    <source>
        <dbReference type="PROSITE" id="PS50943"/>
    </source>
</evidence>
<dbReference type="EMBL" id="BK015858">
    <property type="protein sequence ID" value="DAD69907.1"/>
    <property type="molecule type" value="Genomic_DNA"/>
</dbReference>
<dbReference type="InterPro" id="IPR001387">
    <property type="entry name" value="Cro/C1-type_HTH"/>
</dbReference>
<organism evidence="3">
    <name type="scientific">Caudovirales sp. ctFWA4</name>
    <dbReference type="NCBI Taxonomy" id="2827628"/>
    <lineage>
        <taxon>Viruses</taxon>
        <taxon>Duplodnaviria</taxon>
        <taxon>Heunggongvirae</taxon>
        <taxon>Uroviricota</taxon>
        <taxon>Caudoviricetes</taxon>
    </lineage>
</organism>
<reference evidence="3" key="1">
    <citation type="journal article" date="2021" name="Proc. Natl. Acad. Sci. U.S.A.">
        <title>A Catalog of Tens of Thousands of Viruses from Human Metagenomes Reveals Hidden Associations with Chronic Diseases.</title>
        <authorList>
            <person name="Tisza M.J."/>
            <person name="Buck C.B."/>
        </authorList>
    </citation>
    <scope>NUCLEOTIDE SEQUENCE</scope>
    <source>
        <strain evidence="3">CtFWA4</strain>
    </source>
</reference>
<keyword evidence="1" id="KW-0238">DNA-binding</keyword>
<dbReference type="InterPro" id="IPR010982">
    <property type="entry name" value="Lambda_DNA-bd_dom_sf"/>
</dbReference>
<accession>A0A8S5LJA8</accession>
<evidence type="ECO:0000256" key="1">
    <source>
        <dbReference type="ARBA" id="ARBA00023125"/>
    </source>
</evidence>
<dbReference type="PANTHER" id="PTHR46558:SF11">
    <property type="entry name" value="HTH-TYPE TRANSCRIPTIONAL REGULATOR XRE"/>
    <property type="match status" value="1"/>
</dbReference>
<dbReference type="PANTHER" id="PTHR46558">
    <property type="entry name" value="TRACRIPTIONAL REGULATORY PROTEIN-RELATED-RELATED"/>
    <property type="match status" value="1"/>
</dbReference>
<dbReference type="PROSITE" id="PS50943">
    <property type="entry name" value="HTH_CROC1"/>
    <property type="match status" value="1"/>
</dbReference>
<dbReference type="Gene3D" id="1.10.260.40">
    <property type="entry name" value="lambda repressor-like DNA-binding domains"/>
    <property type="match status" value="1"/>
</dbReference>
<dbReference type="CDD" id="cd00093">
    <property type="entry name" value="HTH_XRE"/>
    <property type="match status" value="1"/>
</dbReference>
<dbReference type="SMART" id="SM00530">
    <property type="entry name" value="HTH_XRE"/>
    <property type="match status" value="1"/>
</dbReference>
<dbReference type="Pfam" id="PF01381">
    <property type="entry name" value="HTH_3"/>
    <property type="match status" value="1"/>
</dbReference>
<name>A0A8S5LJA8_9CAUD</name>
<proteinExistence type="predicted"/>